<dbReference type="AlphaFoldDB" id="A0A086KIF2"/>
<feature type="region of interest" description="Disordered" evidence="1">
    <location>
        <begin position="1"/>
        <end position="278"/>
    </location>
</feature>
<reference evidence="2 3" key="1">
    <citation type="submission" date="2014-02" db="EMBL/GenBank/DDBJ databases">
        <authorList>
            <person name="Sibley D."/>
            <person name="Venepally P."/>
            <person name="Karamycheva S."/>
            <person name="Hadjithomas M."/>
            <person name="Khan A."/>
            <person name="Brunk B."/>
            <person name="Roos D."/>
            <person name="Caler E."/>
            <person name="Lorenzi H."/>
        </authorList>
    </citation>
    <scope>NUCLEOTIDE SEQUENCE [LARGE SCALE GENOMIC DNA]</scope>
    <source>
        <strain evidence="2 3">GAB2-2007-GAL-DOM2</strain>
    </source>
</reference>
<comment type="caution">
    <text evidence="2">The sequence shown here is derived from an EMBL/GenBank/DDBJ whole genome shotgun (WGS) entry which is preliminary data.</text>
</comment>
<organism evidence="2 3">
    <name type="scientific">Toxoplasma gondii GAB2-2007-GAL-DOM2</name>
    <dbReference type="NCBI Taxonomy" id="1130820"/>
    <lineage>
        <taxon>Eukaryota</taxon>
        <taxon>Sar</taxon>
        <taxon>Alveolata</taxon>
        <taxon>Apicomplexa</taxon>
        <taxon>Conoidasida</taxon>
        <taxon>Coccidia</taxon>
        <taxon>Eucoccidiorida</taxon>
        <taxon>Eimeriorina</taxon>
        <taxon>Sarcocystidae</taxon>
        <taxon>Toxoplasma</taxon>
    </lineage>
</organism>
<feature type="compositionally biased region" description="Basic and acidic residues" evidence="1">
    <location>
        <begin position="195"/>
        <end position="206"/>
    </location>
</feature>
<feature type="compositionally biased region" description="Polar residues" evidence="1">
    <location>
        <begin position="21"/>
        <end position="32"/>
    </location>
</feature>
<protein>
    <submittedName>
        <fullName evidence="2">Uncharacterized protein</fullName>
    </submittedName>
</protein>
<gene>
    <name evidence="2" type="ORF">TGDOM2_312490</name>
</gene>
<evidence type="ECO:0000313" key="3">
    <source>
        <dbReference type="Proteomes" id="UP000028837"/>
    </source>
</evidence>
<dbReference type="EMBL" id="AHZU02000452">
    <property type="protein sequence ID" value="KFG44170.1"/>
    <property type="molecule type" value="Genomic_DNA"/>
</dbReference>
<name>A0A086KIF2_TOXGO</name>
<evidence type="ECO:0000313" key="2">
    <source>
        <dbReference type="EMBL" id="KFG44170.1"/>
    </source>
</evidence>
<feature type="compositionally biased region" description="Basic and acidic residues" evidence="1">
    <location>
        <begin position="128"/>
        <end position="161"/>
    </location>
</feature>
<proteinExistence type="predicted"/>
<feature type="compositionally biased region" description="Low complexity" evidence="1">
    <location>
        <begin position="84"/>
        <end position="103"/>
    </location>
</feature>
<dbReference type="OrthoDB" id="346340at2759"/>
<dbReference type="Proteomes" id="UP000028837">
    <property type="component" value="Unassembled WGS sequence"/>
</dbReference>
<feature type="compositionally biased region" description="Basic and acidic residues" evidence="1">
    <location>
        <begin position="214"/>
        <end position="236"/>
    </location>
</feature>
<sequence length="443" mass="49079">MQSHPPAGGRGRHMVLPAWMTQGQNSGPSASPVNGAAPAIPCLPGAGCGASPRASGFSPAPVSALPGGHAVSGTPQPSGFSACTPAGPAPASGLSGTSSASAPNGAPRGLSSPPRGLSGTPRWMADGLRGRSRSERRSTADSRDGSEASRSRRGRDAEKRRSSASSRSSPDARRRSRRDRSRSSSADSRRHRRRDRDTSRGRGDSRRAKRRRSRSDASRSAERRHTHAESRRDDRRERRKTQSYRRNDQSRSEERRERSRRSRRSSRSSDYAATDDARASAATLADRILEVRQMPQAKRSSRRSDLLSLLATDEDFYAEDRYGKGYGRSSYVSEMILGEPDSTVRVNKRLLLEESERHSFSVDFEEHTGGRDQVVLYECANGKMVRVYCFRDSENLVREKLSLDELKKTRIYEKARKYCSRKGVPADAQHHYFDYVNNPEVLG</sequence>
<accession>A0A086KIF2</accession>
<feature type="compositionally biased region" description="Basic and acidic residues" evidence="1">
    <location>
        <begin position="245"/>
        <end position="257"/>
    </location>
</feature>
<dbReference type="VEuPathDB" id="ToxoDB:TGDOM2_312490"/>
<evidence type="ECO:0000256" key="1">
    <source>
        <dbReference type="SAM" id="MobiDB-lite"/>
    </source>
</evidence>
<feature type="compositionally biased region" description="Low complexity" evidence="1">
    <location>
        <begin position="268"/>
        <end position="278"/>
    </location>
</feature>